<evidence type="ECO:0000256" key="2">
    <source>
        <dbReference type="ARBA" id="ARBA00023136"/>
    </source>
</evidence>
<proteinExistence type="predicted"/>
<keyword evidence="2" id="KW-0472">Membrane</keyword>
<evidence type="ECO:0000313" key="4">
    <source>
        <dbReference type="EMBL" id="KAI9550105.1"/>
    </source>
</evidence>
<dbReference type="Proteomes" id="UP000820818">
    <property type="component" value="Unassembled WGS sequence"/>
</dbReference>
<dbReference type="SUPFAM" id="SSF56935">
    <property type="entry name" value="Porins"/>
    <property type="match status" value="1"/>
</dbReference>
<protein>
    <submittedName>
        <fullName evidence="4">Uncharacterized protein</fullName>
    </submittedName>
</protein>
<comment type="caution">
    <text evidence="4">The sequence shown here is derived from an EMBL/GenBank/DDBJ whole genome shotgun (WGS) entry which is preliminary data.</text>
</comment>
<name>A0AAD5KTL3_9CRUS</name>
<evidence type="ECO:0000256" key="1">
    <source>
        <dbReference type="ARBA" id="ARBA00004442"/>
    </source>
</evidence>
<accession>A0AAD5KTL3</accession>
<dbReference type="Gene3D" id="2.40.170.20">
    <property type="entry name" value="TonB-dependent receptor, beta-barrel domain"/>
    <property type="match status" value="1"/>
</dbReference>
<reference evidence="4" key="1">
    <citation type="submission" date="2022-05" db="EMBL/GenBank/DDBJ databases">
        <title>A multi-omics perspective on studying reproductive biology in Daphnia sinensis.</title>
        <authorList>
            <person name="Jia J."/>
        </authorList>
    </citation>
    <scope>NUCLEOTIDE SEQUENCE</scope>
    <source>
        <strain evidence="4">WSL</strain>
    </source>
</reference>
<dbReference type="EMBL" id="WJBH02000187">
    <property type="protein sequence ID" value="KAI9550105.1"/>
    <property type="molecule type" value="Genomic_DNA"/>
</dbReference>
<organism evidence="4 5">
    <name type="scientific">Daphnia sinensis</name>
    <dbReference type="NCBI Taxonomy" id="1820382"/>
    <lineage>
        <taxon>Eukaryota</taxon>
        <taxon>Metazoa</taxon>
        <taxon>Ecdysozoa</taxon>
        <taxon>Arthropoda</taxon>
        <taxon>Crustacea</taxon>
        <taxon>Branchiopoda</taxon>
        <taxon>Diplostraca</taxon>
        <taxon>Cladocera</taxon>
        <taxon>Anomopoda</taxon>
        <taxon>Daphniidae</taxon>
        <taxon>Daphnia</taxon>
        <taxon>Daphnia similis group</taxon>
    </lineage>
</organism>
<evidence type="ECO:0000256" key="3">
    <source>
        <dbReference type="ARBA" id="ARBA00023237"/>
    </source>
</evidence>
<evidence type="ECO:0000313" key="5">
    <source>
        <dbReference type="Proteomes" id="UP000820818"/>
    </source>
</evidence>
<gene>
    <name evidence="4" type="ORF">GHT06_004999</name>
</gene>
<sequence>MKNGWRNRYYYYEAQQFRNEARFFYDGKKIKLSVGIDFRNTLTQGDYLIYMDFNTDAETPQAYKDQQAEVALAKEKGIVENQLEGSNMFSILDIGFFNQATLKLGEKFTLRGYGVAISPRLSAIFNTKSTTFKLNYSKGLQNVSQWTKYSTGGGRLPNSNLQTESIDFVNLEYLGRIANGAIGWEVNAFGYLINDAVASGVIQGIRKNYNAGEYRNIGLMSGFHFTSASKNWNVQANHTFYLPELISSTLVELTEPLRLGALNNVINLRGNYVSERPIGPGTTQNLNPGVNGTGVIPQYLLVNANVGFKHRALPFLRLDVSVENLLNKNILDNNNPQYFHPGPREASGGFNLPNDIPGISYADRNVPYIPQRPRFFMVRLSYLL</sequence>
<dbReference type="AlphaFoldDB" id="A0AAD5KTL3"/>
<dbReference type="InterPro" id="IPR036942">
    <property type="entry name" value="Beta-barrel_TonB_sf"/>
</dbReference>
<keyword evidence="5" id="KW-1185">Reference proteome</keyword>
<keyword evidence="3" id="KW-0998">Cell outer membrane</keyword>
<comment type="subcellular location">
    <subcellularLocation>
        <location evidence="1">Cell outer membrane</location>
    </subcellularLocation>
</comment>